<dbReference type="GO" id="GO:0016020">
    <property type="term" value="C:membrane"/>
    <property type="evidence" value="ECO:0007669"/>
    <property type="project" value="UniProtKB-SubCell"/>
</dbReference>
<feature type="transmembrane region" description="Helical" evidence="8">
    <location>
        <begin position="6"/>
        <end position="26"/>
    </location>
</feature>
<feature type="region of interest" description="Disordered" evidence="7">
    <location>
        <begin position="623"/>
        <end position="649"/>
    </location>
</feature>
<feature type="compositionally biased region" description="Polar residues" evidence="7">
    <location>
        <begin position="569"/>
        <end position="579"/>
    </location>
</feature>
<feature type="transmembrane region" description="Helical" evidence="8">
    <location>
        <begin position="87"/>
        <end position="107"/>
    </location>
</feature>
<comment type="similarity">
    <text evidence="2">Belongs to the LIMR family.</text>
</comment>
<reference evidence="9" key="1">
    <citation type="journal article" date="2020" name="Stud. Mycol.">
        <title>101 Dothideomycetes genomes: a test case for predicting lifestyles and emergence of pathogens.</title>
        <authorList>
            <person name="Haridas S."/>
            <person name="Albert R."/>
            <person name="Binder M."/>
            <person name="Bloem J."/>
            <person name="Labutti K."/>
            <person name="Salamov A."/>
            <person name="Andreopoulos B."/>
            <person name="Baker S."/>
            <person name="Barry K."/>
            <person name="Bills G."/>
            <person name="Bluhm B."/>
            <person name="Cannon C."/>
            <person name="Castanera R."/>
            <person name="Culley D."/>
            <person name="Daum C."/>
            <person name="Ezra D."/>
            <person name="Gonzalez J."/>
            <person name="Henrissat B."/>
            <person name="Kuo A."/>
            <person name="Liang C."/>
            <person name="Lipzen A."/>
            <person name="Lutzoni F."/>
            <person name="Magnuson J."/>
            <person name="Mondo S."/>
            <person name="Nolan M."/>
            <person name="Ohm R."/>
            <person name="Pangilinan J."/>
            <person name="Park H.-J."/>
            <person name="Ramirez L."/>
            <person name="Alfaro M."/>
            <person name="Sun H."/>
            <person name="Tritt A."/>
            <person name="Yoshinaga Y."/>
            <person name="Zwiers L.-H."/>
            <person name="Turgeon B."/>
            <person name="Goodwin S."/>
            <person name="Spatafora J."/>
            <person name="Crous P."/>
            <person name="Grigoriev I."/>
        </authorList>
    </citation>
    <scope>NUCLEOTIDE SEQUENCE</scope>
    <source>
        <strain evidence="9">CBS 115976</strain>
    </source>
</reference>
<keyword evidence="5 8" id="KW-0472">Membrane</keyword>
<dbReference type="Pfam" id="PF04791">
    <property type="entry name" value="LMBR1"/>
    <property type="match status" value="1"/>
</dbReference>
<name>A0A6A6TX24_9PEZI</name>
<feature type="transmembrane region" description="Helical" evidence="8">
    <location>
        <begin position="38"/>
        <end position="59"/>
    </location>
</feature>
<dbReference type="PANTHER" id="PTHR21355">
    <property type="entry name" value="G-PROTEIN COUPLED RECEPTOR-ASSOCIATED PROTEIN LMBRD2"/>
    <property type="match status" value="1"/>
</dbReference>
<keyword evidence="10" id="KW-1185">Reference proteome</keyword>
<evidence type="ECO:0000313" key="10">
    <source>
        <dbReference type="Proteomes" id="UP000799302"/>
    </source>
</evidence>
<feature type="region of interest" description="Disordered" evidence="7">
    <location>
        <begin position="568"/>
        <end position="587"/>
    </location>
</feature>
<dbReference type="Proteomes" id="UP000799302">
    <property type="component" value="Unassembled WGS sequence"/>
</dbReference>
<protein>
    <submittedName>
        <fullName evidence="9">Uncharacterized protein</fullName>
    </submittedName>
</protein>
<sequence>MAVPVGSSIFYASSLVVIALLVLLLLRYYLPLRTTPAYILVPVFLAVALPANLIILVPIDLASNPADNGRPHGIWLPDRALLVAWRISYWLTFALTWLLLPIIGEYVDSGDREPKDKLLYSLRSNGRYHLTVIGAGILGAVYFIIAEGFNFVSLKALVMALAYAWGLILAIYLMGHGLVAVPRRVMRDADTGRRLKKLQSQAPKAYENLMDASDELQSYEQQVDQLKQRQHGGTAKNYSEWINELTDLTSIPESRISIGATLPTSRGAVPQVITPRYLADLTRKLKRARHRQLRYDAEWQDLLTSVIRAQAILDAKPSGRLVFPDSRGYISPIIRFHLHTNVLPVVSYIGAGILSLASVSIIWSELTKYFIPGISLVRVTIIPTSAERVSFFPSQIFAAFWITYMCVCALYSITVLPIWGNRALVYRTTYLESATWYSGQVAKLTVPLAYNFLTFLPKSVRTNTMFYRFLGELVDLTPLGRNFDGFFPILLLIPVLAALFGLYGRIQKAFGFGDWLSEDDEQDQWREGKVLIDRELRERGSHRLGLGLTDSPSRGSFDTDRRALLPAASNRTPIASSRPTRPARSERTRLVSALGDEEEPEGNFFGNFAHRVRNTIDSVERPGWLPDFTSGGRRQASGDEDGNWDWGRVFGGRQTEGRVRL</sequence>
<evidence type="ECO:0000256" key="1">
    <source>
        <dbReference type="ARBA" id="ARBA00004141"/>
    </source>
</evidence>
<dbReference type="EMBL" id="MU004245">
    <property type="protein sequence ID" value="KAF2663513.1"/>
    <property type="molecule type" value="Genomic_DNA"/>
</dbReference>
<feature type="coiled-coil region" evidence="6">
    <location>
        <begin position="195"/>
        <end position="229"/>
    </location>
</feature>
<evidence type="ECO:0000256" key="2">
    <source>
        <dbReference type="ARBA" id="ARBA00010487"/>
    </source>
</evidence>
<organism evidence="9 10">
    <name type="scientific">Microthyrium microscopicum</name>
    <dbReference type="NCBI Taxonomy" id="703497"/>
    <lineage>
        <taxon>Eukaryota</taxon>
        <taxon>Fungi</taxon>
        <taxon>Dikarya</taxon>
        <taxon>Ascomycota</taxon>
        <taxon>Pezizomycotina</taxon>
        <taxon>Dothideomycetes</taxon>
        <taxon>Dothideomycetes incertae sedis</taxon>
        <taxon>Microthyriales</taxon>
        <taxon>Microthyriaceae</taxon>
        <taxon>Microthyrium</taxon>
    </lineage>
</organism>
<keyword evidence="6" id="KW-0175">Coiled coil</keyword>
<feature type="transmembrane region" description="Helical" evidence="8">
    <location>
        <begin position="485"/>
        <end position="503"/>
    </location>
</feature>
<dbReference type="AlphaFoldDB" id="A0A6A6TX24"/>
<evidence type="ECO:0000256" key="5">
    <source>
        <dbReference type="ARBA" id="ARBA00023136"/>
    </source>
</evidence>
<evidence type="ECO:0000256" key="6">
    <source>
        <dbReference type="SAM" id="Coils"/>
    </source>
</evidence>
<feature type="transmembrane region" description="Helical" evidence="8">
    <location>
        <begin position="157"/>
        <end position="181"/>
    </location>
</feature>
<comment type="subcellular location">
    <subcellularLocation>
        <location evidence="1">Membrane</location>
        <topology evidence="1">Multi-pass membrane protein</topology>
    </subcellularLocation>
</comment>
<proteinExistence type="inferred from homology"/>
<evidence type="ECO:0000256" key="4">
    <source>
        <dbReference type="ARBA" id="ARBA00022989"/>
    </source>
</evidence>
<gene>
    <name evidence="9" type="ORF">BT63DRAFT_121171</name>
</gene>
<keyword evidence="4 8" id="KW-1133">Transmembrane helix</keyword>
<keyword evidence="3 8" id="KW-0812">Transmembrane</keyword>
<feature type="transmembrane region" description="Helical" evidence="8">
    <location>
        <begin position="342"/>
        <end position="363"/>
    </location>
</feature>
<feature type="transmembrane region" description="Helical" evidence="8">
    <location>
        <begin position="398"/>
        <end position="419"/>
    </location>
</feature>
<feature type="transmembrane region" description="Helical" evidence="8">
    <location>
        <begin position="128"/>
        <end position="145"/>
    </location>
</feature>
<evidence type="ECO:0000313" key="9">
    <source>
        <dbReference type="EMBL" id="KAF2663513.1"/>
    </source>
</evidence>
<dbReference type="InterPro" id="IPR006876">
    <property type="entry name" value="LMBR1-like_membr_prot"/>
</dbReference>
<accession>A0A6A6TX24</accession>
<evidence type="ECO:0000256" key="3">
    <source>
        <dbReference type="ARBA" id="ARBA00022692"/>
    </source>
</evidence>
<evidence type="ECO:0000256" key="8">
    <source>
        <dbReference type="SAM" id="Phobius"/>
    </source>
</evidence>
<dbReference type="PANTHER" id="PTHR21355:SF0">
    <property type="entry name" value="G-PROTEIN COUPLED RECEPTOR-ASSOCIATED PROTEIN LMBRD2"/>
    <property type="match status" value="1"/>
</dbReference>
<dbReference type="InterPro" id="IPR051584">
    <property type="entry name" value="GPCR-associated_LMBR1"/>
</dbReference>
<dbReference type="OrthoDB" id="203099at2759"/>
<evidence type="ECO:0000256" key="7">
    <source>
        <dbReference type="SAM" id="MobiDB-lite"/>
    </source>
</evidence>